<dbReference type="Pfam" id="PF00487">
    <property type="entry name" value="FA_desaturase"/>
    <property type="match status" value="1"/>
</dbReference>
<dbReference type="GO" id="GO:0008610">
    <property type="term" value="P:lipid biosynthetic process"/>
    <property type="evidence" value="ECO:0007669"/>
    <property type="project" value="UniProtKB-ARBA"/>
</dbReference>
<sequence length="326" mass="39394">MEVDLNKWFRCEIDKQELKRLCKKSDWQGFKHMFIYFFFLFLFGYLAYATWGTWWTILFFFIYGNIWGCSDAVWHETGHRTAFKSKFWNDFFYYIASFMDNFEPIRWRYSHFHHHTYTIFNDPVDFEIHVKKPTDLIVFFCHYIPFSGFVFFKNSLQWETIKHAFGVTTEVMKVCIPEKERSKCRWSARSHVFIWCVTIFVSLLYQTWLPLLFIVLPNFYGKTLVMLMGLTQHAGLQEDIKDHRYTTRTVYLNPILSFLYWHMEYHIEHHIFPTVPSYNLPKIHELIKDQLPTTRKGLWGAYKEILPALIKQAKDPNYKIPLTVPG</sequence>
<keyword evidence="1" id="KW-1133">Transmembrane helix</keyword>
<accession>A0A381XPN9</accession>
<keyword evidence="1" id="KW-0812">Transmembrane</keyword>
<dbReference type="PANTHER" id="PTHR19353:SF19">
    <property type="entry name" value="DELTA(5) FATTY ACID DESATURASE C-RELATED"/>
    <property type="match status" value="1"/>
</dbReference>
<evidence type="ECO:0000313" key="3">
    <source>
        <dbReference type="EMBL" id="SVA66371.1"/>
    </source>
</evidence>
<dbReference type="AlphaFoldDB" id="A0A381XPN9"/>
<proteinExistence type="predicted"/>
<dbReference type="InterPro" id="IPR005804">
    <property type="entry name" value="FA_desaturase_dom"/>
</dbReference>
<reference evidence="3" key="1">
    <citation type="submission" date="2018-05" db="EMBL/GenBank/DDBJ databases">
        <authorList>
            <person name="Lanie J.A."/>
            <person name="Ng W.-L."/>
            <person name="Kazmierczak K.M."/>
            <person name="Andrzejewski T.M."/>
            <person name="Davidsen T.M."/>
            <person name="Wayne K.J."/>
            <person name="Tettelin H."/>
            <person name="Glass J.I."/>
            <person name="Rusch D."/>
            <person name="Podicherti R."/>
            <person name="Tsui H.-C.T."/>
            <person name="Winkler M.E."/>
        </authorList>
    </citation>
    <scope>NUCLEOTIDE SEQUENCE</scope>
</reference>
<dbReference type="InterPro" id="IPR012171">
    <property type="entry name" value="Fatty_acid_desaturase"/>
</dbReference>
<dbReference type="EMBL" id="UINC01015828">
    <property type="protein sequence ID" value="SVA66371.1"/>
    <property type="molecule type" value="Genomic_DNA"/>
</dbReference>
<dbReference type="GO" id="GO:0016717">
    <property type="term" value="F:oxidoreductase activity, acting on paired donors, with oxidation of a pair of donors resulting in the reduction of molecular oxygen to two molecules of water"/>
    <property type="evidence" value="ECO:0007669"/>
    <property type="project" value="TreeGrafter"/>
</dbReference>
<keyword evidence="1" id="KW-0472">Membrane</keyword>
<protein>
    <recommendedName>
        <fullName evidence="2">Fatty acid desaturase domain-containing protein</fullName>
    </recommendedName>
</protein>
<name>A0A381XPN9_9ZZZZ</name>
<dbReference type="PANTHER" id="PTHR19353">
    <property type="entry name" value="FATTY ACID DESATURASE 2"/>
    <property type="match status" value="1"/>
</dbReference>
<evidence type="ECO:0000256" key="1">
    <source>
        <dbReference type="SAM" id="Phobius"/>
    </source>
</evidence>
<feature type="transmembrane region" description="Helical" evidence="1">
    <location>
        <begin position="29"/>
        <end position="48"/>
    </location>
</feature>
<feature type="domain" description="Fatty acid desaturase" evidence="2">
    <location>
        <begin position="53"/>
        <end position="296"/>
    </location>
</feature>
<evidence type="ECO:0000259" key="2">
    <source>
        <dbReference type="Pfam" id="PF00487"/>
    </source>
</evidence>
<organism evidence="3">
    <name type="scientific">marine metagenome</name>
    <dbReference type="NCBI Taxonomy" id="408172"/>
    <lineage>
        <taxon>unclassified sequences</taxon>
        <taxon>metagenomes</taxon>
        <taxon>ecological metagenomes</taxon>
    </lineage>
</organism>
<gene>
    <name evidence="3" type="ORF">METZ01_LOCUS119225</name>
</gene>
<feature type="transmembrane region" description="Helical" evidence="1">
    <location>
        <begin position="192"/>
        <end position="216"/>
    </location>
</feature>
<dbReference type="GO" id="GO:0016020">
    <property type="term" value="C:membrane"/>
    <property type="evidence" value="ECO:0007669"/>
    <property type="project" value="TreeGrafter"/>
</dbReference>